<dbReference type="OrthoDB" id="5297269at2"/>
<dbReference type="AlphaFoldDB" id="E1SUZ1"/>
<feature type="signal peptide" evidence="4">
    <location>
        <begin position="1"/>
        <end position="20"/>
    </location>
</feature>
<dbReference type="GeneID" id="67182321"/>
<dbReference type="Pfam" id="PF03573">
    <property type="entry name" value="OprD"/>
    <property type="match status" value="1"/>
</dbReference>
<reference evidence="5 6" key="1">
    <citation type="journal article" date="2010" name="Stand. Genomic Sci.">
        <title>Complete genome sequence of Ferrimonas balearica type strain (PAT).</title>
        <authorList>
            <person name="Nolan M."/>
            <person name="Sikorski J."/>
            <person name="Davenport K."/>
            <person name="Lucas S."/>
            <person name="Glavina Del Rio T."/>
            <person name="Tice H."/>
            <person name="Cheng J."/>
            <person name="Goodwin L."/>
            <person name="Pitluck S."/>
            <person name="Liolios K."/>
            <person name="Ivanova N."/>
            <person name="Mavromatis K."/>
            <person name="Ovchinnikova G."/>
            <person name="Pati A."/>
            <person name="Chen A."/>
            <person name="Palaniappan K."/>
            <person name="Land M."/>
            <person name="Hauser L."/>
            <person name="Chang Y."/>
            <person name="Jeffries C."/>
            <person name="Tapia R."/>
            <person name="Brettin T."/>
            <person name="Detter J."/>
            <person name="Han C."/>
            <person name="Yasawong M."/>
            <person name="Rohde M."/>
            <person name="Tindall B."/>
            <person name="Goker M."/>
            <person name="Woyke T."/>
            <person name="Bristow J."/>
            <person name="Eisen J."/>
            <person name="Markowitz V."/>
            <person name="Hugenholtz P."/>
            <person name="Kyrpides N."/>
            <person name="Klenk H."/>
            <person name="Lapidus A."/>
        </authorList>
    </citation>
    <scope>NUCLEOTIDE SEQUENCE [LARGE SCALE GENOMIC DNA]</scope>
    <source>
        <strain evidence="6">DSM 9799 / CCM 4581 / KCTC 23876 / PAT</strain>
    </source>
</reference>
<dbReference type="GO" id="GO:0016020">
    <property type="term" value="C:membrane"/>
    <property type="evidence" value="ECO:0007669"/>
    <property type="project" value="InterPro"/>
</dbReference>
<evidence type="ECO:0000256" key="4">
    <source>
        <dbReference type="SAM" id="SignalP"/>
    </source>
</evidence>
<evidence type="ECO:0000313" key="5">
    <source>
        <dbReference type="EMBL" id="ADN76318.1"/>
    </source>
</evidence>
<keyword evidence="2" id="KW-0813">Transport</keyword>
<feature type="chain" id="PRO_5003151795" evidence="4">
    <location>
        <begin position="21"/>
        <end position="415"/>
    </location>
</feature>
<comment type="similarity">
    <text evidence="1">Belongs to the outer membrane porin (Opr) (TC 1.B.25) family.</text>
</comment>
<name>E1SUZ1_FERBD</name>
<organism evidence="5 6">
    <name type="scientific">Ferrimonas balearica (strain DSM 9799 / CCM 4581 / KCTC 23876 / PAT)</name>
    <dbReference type="NCBI Taxonomy" id="550540"/>
    <lineage>
        <taxon>Bacteria</taxon>
        <taxon>Pseudomonadati</taxon>
        <taxon>Pseudomonadota</taxon>
        <taxon>Gammaproteobacteria</taxon>
        <taxon>Alteromonadales</taxon>
        <taxon>Ferrimonadaceae</taxon>
        <taxon>Ferrimonas</taxon>
    </lineage>
</organism>
<keyword evidence="3 4" id="KW-0732">Signal</keyword>
<accession>E1SUZ1</accession>
<evidence type="ECO:0000256" key="1">
    <source>
        <dbReference type="ARBA" id="ARBA00009075"/>
    </source>
</evidence>
<dbReference type="InterPro" id="IPR005318">
    <property type="entry name" value="OM_porin_bac"/>
</dbReference>
<dbReference type="InterPro" id="IPR023614">
    <property type="entry name" value="Porin_dom_sf"/>
</dbReference>
<dbReference type="KEGG" id="fbl:Fbal_2115"/>
<evidence type="ECO:0000256" key="2">
    <source>
        <dbReference type="ARBA" id="ARBA00022448"/>
    </source>
</evidence>
<dbReference type="Proteomes" id="UP000006683">
    <property type="component" value="Chromosome"/>
</dbReference>
<dbReference type="PANTHER" id="PTHR34596">
    <property type="entry name" value="CHITOPORIN"/>
    <property type="match status" value="1"/>
</dbReference>
<dbReference type="Gene3D" id="2.40.160.10">
    <property type="entry name" value="Porin"/>
    <property type="match status" value="1"/>
</dbReference>
<dbReference type="STRING" id="550540.Fbal_2115"/>
<proteinExistence type="inferred from homology"/>
<dbReference type="EMBL" id="CP002209">
    <property type="protein sequence ID" value="ADN76318.1"/>
    <property type="molecule type" value="Genomic_DNA"/>
</dbReference>
<gene>
    <name evidence="5" type="ordered locus">Fbal_2115</name>
</gene>
<dbReference type="GO" id="GO:0015288">
    <property type="term" value="F:porin activity"/>
    <property type="evidence" value="ECO:0007669"/>
    <property type="project" value="TreeGrafter"/>
</dbReference>
<protein>
    <submittedName>
        <fullName evidence="5">Outer membrane porin</fullName>
    </submittedName>
</protein>
<dbReference type="eggNOG" id="COG4773">
    <property type="taxonomic scope" value="Bacteria"/>
</dbReference>
<dbReference type="RefSeq" id="WP_013345624.1">
    <property type="nucleotide sequence ID" value="NC_014541.1"/>
</dbReference>
<dbReference type="PANTHER" id="PTHR34596:SF2">
    <property type="entry name" value="CHITOPORIN"/>
    <property type="match status" value="1"/>
</dbReference>
<evidence type="ECO:0000256" key="3">
    <source>
        <dbReference type="ARBA" id="ARBA00022729"/>
    </source>
</evidence>
<keyword evidence="6" id="KW-1185">Reference proteome</keyword>
<dbReference type="HOGENOM" id="CLU_052660_1_0_6"/>
<evidence type="ECO:0000313" key="6">
    <source>
        <dbReference type="Proteomes" id="UP000006683"/>
    </source>
</evidence>
<sequence>MKTRIHYLIAASLVSFPTLADDGLANLFNDGSFKGQFQLFDFQRNFDGDTQDRRDTSLGGLFYLRSGEVNGIQFGGAFASANPIWDSSEGLYGLVGGAGAPGSLVDRTAVNRLQEYFVSGNWFDTKLTYGAQELRTPMMNPFPLRAIPFTYRGASIKNTSIDNLAISALYITDYMGWTNDTFADVSDGVAGEFARKGIKVDVEDNPMIAFGLDHNLALSALNMKTSLWYYGMDDVYDQYYLKLSFSGELGSAGWYFTPSYLKQSSNGKLSQTEAQFDTHQAGFHLGVKWRGFDAVVKYVQTGDDDVVAPFGDEKVIIQQVVQSGRANEDAYGAQLSYRFAPDSALRGVSAYVNWATYDIDGEDNQGINETDFSVWYDLNHLVEGFSVRARHAIVNFDASDDLTDTRFYLYYKFGL</sequence>